<evidence type="ECO:0000313" key="3">
    <source>
        <dbReference type="EMBL" id="CAE0359702.1"/>
    </source>
</evidence>
<dbReference type="GO" id="GO:0005643">
    <property type="term" value="C:nuclear pore"/>
    <property type="evidence" value="ECO:0007669"/>
    <property type="project" value="UniProtKB-ARBA"/>
</dbReference>
<dbReference type="InterPro" id="IPR021717">
    <property type="entry name" value="Nucleoporin_Nup160"/>
</dbReference>
<dbReference type="GO" id="GO:0017056">
    <property type="term" value="F:structural constituent of nuclear pore"/>
    <property type="evidence" value="ECO:0007669"/>
    <property type="project" value="TreeGrafter"/>
</dbReference>
<dbReference type="EMBL" id="HBIJ01000566">
    <property type="protein sequence ID" value="CAE0359702.1"/>
    <property type="molecule type" value="Transcribed_RNA"/>
</dbReference>
<protein>
    <recommendedName>
        <fullName evidence="2">NUP160 C-terminal TPR domain-containing protein</fullName>
    </recommendedName>
</protein>
<dbReference type="PANTHER" id="PTHR21286:SF0">
    <property type="entry name" value="NUCLEAR PORE COMPLEX PROTEIN NUP160"/>
    <property type="match status" value="1"/>
</dbReference>
<proteinExistence type="predicted"/>
<evidence type="ECO:0000256" key="1">
    <source>
        <dbReference type="SAM" id="MobiDB-lite"/>
    </source>
</evidence>
<dbReference type="Pfam" id="PF23347">
    <property type="entry name" value="TPR_Nup160_C"/>
    <property type="match status" value="1"/>
</dbReference>
<dbReference type="Gene3D" id="2.130.10.10">
    <property type="entry name" value="YVTN repeat-like/Quinoprotein amine dehydrogenase"/>
    <property type="match status" value="1"/>
</dbReference>
<evidence type="ECO:0000259" key="2">
    <source>
        <dbReference type="Pfam" id="PF23347"/>
    </source>
</evidence>
<sequence>MMAQTRVHEAVGEGTLFDGVETVNVRTPWWSDVRSVDESYATVGGGCELGSGHYIVWRGRGNRVWLAEGALSQIDDESMEGERVVAIVDLEGEVSSACDIFDDGDMGIWFCGTTKTRDAVRIHLIKNDPASRFTLLAENIEATECQSIQIEKLWNGEPSGPRVWSDAGTLYLGSTDGGVARIDLNSRRCRYARGGSGWSSLLFSASKNRKRGSIDASSVSKNEDQSVIALKAENGFVVCARADASIVLWSMTSFPSQSWSVKLPLPGGAATDVAVTNSAVWAASPEGLVQFGMSTGNVSAVLPLPGPCISLLTCEIGVWASTEYDIFAFYGENNEHNTYEQVVLLPDTERQGGRRKTRNDELEARLNESLRSATCIGAAFGLKPEECDDWSKVSEAIETYFLHRLGQPWIFGPHACADALTRDLPEVLRRTDGSADSALAAARSWYRLASARAGGVEAKAEVYVDCWRQLVEMVKRRDERGRAVVGSFCCSTLAPLCLVRADGTFCLCLELTAQNSDTMWTQTEELFAQMRESTVSQLDNFKPLDDTIKRAVFENSFCALDEVQFAIRDTAREAAALDVDWAIECLSRVRVDDEPLVSAQLALFGKSNATQDDGQRLSPDALGILSRSVRQAARRAYERCRSVAMVLAVAEAMGGKYIDEALAVVCSLTCEMRLIERMASTAPLEVPLEVWPERRSVLEQILGQSYHLIKCTLADLECPALFLNRLVARSQLTHAALMDIMDRRVAWRHYARHMSDVALSETRAFGDGLAQLFNNGMTLAQKRTDYLASTSLRLGDCARSRHDANFWFAGVVNAVALPEGNPDAASIWQLGRQLFVAEGDAASCSRVAKFLLESPEESDAEADDDNESLFEVYLETGDIYAAFSVATRYSNASRRSNNSDNDEEDGDDTTRARISSRRLETLVEAACKRGRLYILCALPWTKEERTSVDACLRRLAVGQNKRQTVIDNGLFDRHWGHLYAFRAWRYAWDEAARASLDLAAHADAILGHTVALELRLGASQLERWRSTATVGLAARVAACISLSLLRPHAFVVTRATKDAPYTLQLNSESDLSAGVRLGAARLSLLLRGDHDALAATRTARDLGIGLAQAGAYIQALELADLIDTQSLDNCIVAALAKRCVELDASEFDESSSQASSADDPWRPDPSPLVKSNLSIYPARTIFGPRSGPTWNALRAYLETQPDVDRNWNAAKAATHAILASGRQILPHWLMTRFSGGFARANADPSALLRLYLKYDRLPEALHLASDLLDNIEIKPGSKEELGHTTFVPFSHIEAILRAASSKAQQTKQIPRTSVAFDDDLPTFPEDDAELLTAALSRLRNSLRRYLTNLAHATQLDRAARTLT</sequence>
<organism evidence="3">
    <name type="scientific">Aureoumbra lagunensis</name>
    <dbReference type="NCBI Taxonomy" id="44058"/>
    <lineage>
        <taxon>Eukaryota</taxon>
        <taxon>Sar</taxon>
        <taxon>Stramenopiles</taxon>
        <taxon>Ochrophyta</taxon>
        <taxon>Pelagophyceae</taxon>
        <taxon>Pelagomonadales</taxon>
        <taxon>Aureoumbra</taxon>
    </lineage>
</organism>
<accession>A0A7S3JQI6</accession>
<feature type="region of interest" description="Disordered" evidence="1">
    <location>
        <begin position="892"/>
        <end position="911"/>
    </location>
</feature>
<name>A0A7S3JQI6_9STRA</name>
<gene>
    <name evidence="3" type="ORF">ALAG00032_LOCUS431</name>
</gene>
<dbReference type="PANTHER" id="PTHR21286">
    <property type="entry name" value="NUCLEAR PORE COMPLEX PROTEIN NUP160"/>
    <property type="match status" value="1"/>
</dbReference>
<dbReference type="InterPro" id="IPR056536">
    <property type="entry name" value="TPR_NUP160_C"/>
</dbReference>
<dbReference type="InterPro" id="IPR015943">
    <property type="entry name" value="WD40/YVTN_repeat-like_dom_sf"/>
</dbReference>
<feature type="domain" description="NUP160 C-terminal TPR" evidence="2">
    <location>
        <begin position="1070"/>
        <end position="1274"/>
    </location>
</feature>
<dbReference type="SUPFAM" id="SSF63829">
    <property type="entry name" value="Calcium-dependent phosphotriesterase"/>
    <property type="match status" value="1"/>
</dbReference>
<reference evidence="3" key="1">
    <citation type="submission" date="2021-01" db="EMBL/GenBank/DDBJ databases">
        <authorList>
            <person name="Corre E."/>
            <person name="Pelletier E."/>
            <person name="Niang G."/>
            <person name="Scheremetjew M."/>
            <person name="Finn R."/>
            <person name="Kale V."/>
            <person name="Holt S."/>
            <person name="Cochrane G."/>
            <person name="Meng A."/>
            <person name="Brown T."/>
            <person name="Cohen L."/>
        </authorList>
    </citation>
    <scope>NUCLEOTIDE SEQUENCE</scope>
    <source>
        <strain evidence="3">CCMP1510</strain>
    </source>
</reference>